<evidence type="ECO:0000313" key="2">
    <source>
        <dbReference type="Proteomes" id="UP000024837"/>
    </source>
</evidence>
<dbReference type="EMBL" id="KI966425">
    <property type="protein sequence ID" value="EWC45654.1"/>
    <property type="molecule type" value="Genomic_DNA"/>
</dbReference>
<accession>W7HR41</accession>
<dbReference type="Proteomes" id="UP000024837">
    <property type="component" value="Unassembled WGS sequence"/>
</dbReference>
<reference evidence="1 2" key="1">
    <citation type="submission" date="2013-05" db="EMBL/GenBank/DDBJ databases">
        <title>Drechslerella stenobrocha genome reveals carnivorous origination and mechanical trapping mechanism of predatory fungi.</title>
        <authorList>
            <person name="Liu X."/>
            <person name="Zhang W."/>
            <person name="Liu K."/>
        </authorList>
    </citation>
    <scope>NUCLEOTIDE SEQUENCE [LARGE SCALE GENOMIC DNA]</scope>
    <source>
        <strain evidence="1 2">248</strain>
    </source>
</reference>
<evidence type="ECO:0000313" key="1">
    <source>
        <dbReference type="EMBL" id="EWC45654.1"/>
    </source>
</evidence>
<dbReference type="HOGENOM" id="CLU_1652119_0_0_1"/>
<gene>
    <name evidence="1" type="ORF">DRE_05215</name>
</gene>
<dbReference type="AlphaFoldDB" id="W7HR41"/>
<protein>
    <submittedName>
        <fullName evidence="1">Uncharacterized protein</fullName>
    </submittedName>
</protein>
<proteinExistence type="predicted"/>
<organism evidence="1 2">
    <name type="scientific">Drechslerella stenobrocha 248</name>
    <dbReference type="NCBI Taxonomy" id="1043628"/>
    <lineage>
        <taxon>Eukaryota</taxon>
        <taxon>Fungi</taxon>
        <taxon>Dikarya</taxon>
        <taxon>Ascomycota</taxon>
        <taxon>Pezizomycotina</taxon>
        <taxon>Orbiliomycetes</taxon>
        <taxon>Orbiliales</taxon>
        <taxon>Orbiliaceae</taxon>
        <taxon>Drechslerella</taxon>
    </lineage>
</organism>
<sequence>MNFIRPMCQGAAETPQVAIGDTPEVESLKSRKLDLIEETLELLKVHREGLDAIFKLSNIAECAKGAGPELDTAELFKTKGYETWADGLALELDSVERLQQLLSDPADAPEAAQNAGAGWVEAEQRGFVEELIQQKESLQKLVADNELYLEKLKKDLCYTG</sequence>
<name>W7HR41_9PEZI</name>
<keyword evidence="2" id="KW-1185">Reference proteome</keyword>